<dbReference type="EMBL" id="CP012542">
    <property type="protein sequence ID" value="QCD44142.1"/>
    <property type="molecule type" value="Genomic_DNA"/>
</dbReference>
<evidence type="ECO:0000313" key="1">
    <source>
        <dbReference type="EMBL" id="QCD44142.1"/>
    </source>
</evidence>
<proteinExistence type="predicted"/>
<dbReference type="RefSeq" id="WP_171993387.1">
    <property type="nucleotide sequence ID" value="NZ_CP012542.1"/>
</dbReference>
<accession>A0A6G5QER5</accession>
<sequence length="81" mass="9413">MGQEFISFHLDIPKEREDLVDFARWLVKKVNNIKNSVDTKNVDNETEEKLKKAKDFLGVVKGVDITNEQIKEIRALSRLRA</sequence>
<gene>
    <name evidence="1" type="ORF">CMUC_0329</name>
</gene>
<organism evidence="1 2">
    <name type="scientific">Campylobacter mucosalis CCUG 21559</name>
    <dbReference type="NCBI Taxonomy" id="1032067"/>
    <lineage>
        <taxon>Bacteria</taxon>
        <taxon>Pseudomonadati</taxon>
        <taxon>Campylobacterota</taxon>
        <taxon>Epsilonproteobacteria</taxon>
        <taxon>Campylobacterales</taxon>
        <taxon>Campylobacteraceae</taxon>
        <taxon>Campylobacter</taxon>
    </lineage>
</organism>
<reference evidence="1 2" key="1">
    <citation type="submission" date="2016-07" db="EMBL/GenBank/DDBJ databases">
        <title>Comparative genomics of the Campylobacter concisus group.</title>
        <authorList>
            <person name="Miller W.G."/>
            <person name="Yee E."/>
            <person name="Chapman M.H."/>
            <person name="Huynh S."/>
            <person name="Bono J.L."/>
            <person name="On S.L.W."/>
            <person name="StLeger J."/>
            <person name="Foster G."/>
            <person name="Parker C.T."/>
        </authorList>
    </citation>
    <scope>NUCLEOTIDE SEQUENCE [LARGE SCALE GENOMIC DNA]</scope>
    <source>
        <strain evidence="1 2">CCUG 21559</strain>
    </source>
</reference>
<dbReference type="AlphaFoldDB" id="A0A6G5QER5"/>
<evidence type="ECO:0000313" key="2">
    <source>
        <dbReference type="Proteomes" id="UP000503264"/>
    </source>
</evidence>
<dbReference type="Proteomes" id="UP000503264">
    <property type="component" value="Chromosome"/>
</dbReference>
<keyword evidence="2" id="KW-1185">Reference proteome</keyword>
<name>A0A6G5QER5_9BACT</name>
<protein>
    <submittedName>
        <fullName evidence="1">Uncharacterized protein</fullName>
    </submittedName>
</protein>